<dbReference type="InterPro" id="IPR031107">
    <property type="entry name" value="Small_HSP"/>
</dbReference>
<comment type="caution">
    <text evidence="6">The sequence shown here is derived from an EMBL/GenBank/DDBJ whole genome shotgun (WGS) entry which is preliminary data.</text>
</comment>
<reference evidence="6 7" key="1">
    <citation type="submission" date="2016-04" db="EMBL/GenBank/DDBJ databases">
        <title>Draft genome of Fonsecaea erecta CBS 125763.</title>
        <authorList>
            <person name="Weiss V.A."/>
            <person name="Vicente V.A."/>
            <person name="Raittz R.T."/>
            <person name="Moreno L.F."/>
            <person name="De Souza E.M."/>
            <person name="Pedrosa F.O."/>
            <person name="Steffens M.B."/>
            <person name="Faoro H."/>
            <person name="Tadra-Sfeir M.Z."/>
            <person name="Najafzadeh M.J."/>
            <person name="Felipe M.S."/>
            <person name="Teixeira M."/>
            <person name="Sun J."/>
            <person name="Xi L."/>
            <person name="Gomes R."/>
            <person name="De Azevedo C.M."/>
            <person name="Salgado C.G."/>
            <person name="Da Silva M.B."/>
            <person name="Nascimento M.F."/>
            <person name="Queiroz-Telles F."/>
            <person name="Attili D.S."/>
            <person name="Gorbushina A."/>
        </authorList>
    </citation>
    <scope>NUCLEOTIDE SEQUENCE [LARGE SCALE GENOMIC DNA]</scope>
    <source>
        <strain evidence="6 7">CBS 125763</strain>
    </source>
</reference>
<feature type="domain" description="SHSP" evidence="5">
    <location>
        <begin position="94"/>
        <end position="276"/>
    </location>
</feature>
<dbReference type="CDD" id="cd06464">
    <property type="entry name" value="ACD_sHsps-like"/>
    <property type="match status" value="1"/>
</dbReference>
<dbReference type="GeneID" id="30008809"/>
<evidence type="ECO:0000313" key="7">
    <source>
        <dbReference type="Proteomes" id="UP000078343"/>
    </source>
</evidence>
<dbReference type="Pfam" id="PF00011">
    <property type="entry name" value="HSP20"/>
    <property type="match status" value="1"/>
</dbReference>
<comment type="similarity">
    <text evidence="2 3">Belongs to the small heat shock protein (HSP20) family.</text>
</comment>
<name>A0A178ZRM6_9EURO</name>
<dbReference type="Gene3D" id="2.60.40.790">
    <property type="match status" value="1"/>
</dbReference>
<dbReference type="EMBL" id="LVYI01000003">
    <property type="protein sequence ID" value="OAP62437.1"/>
    <property type="molecule type" value="Genomic_DNA"/>
</dbReference>
<evidence type="ECO:0000313" key="6">
    <source>
        <dbReference type="EMBL" id="OAP62437.1"/>
    </source>
</evidence>
<keyword evidence="1" id="KW-0346">Stress response</keyword>
<proteinExistence type="inferred from homology"/>
<feature type="compositionally biased region" description="Polar residues" evidence="4">
    <location>
        <begin position="169"/>
        <end position="179"/>
    </location>
</feature>
<dbReference type="PANTHER" id="PTHR11527">
    <property type="entry name" value="HEAT-SHOCK PROTEIN 20 FAMILY MEMBER"/>
    <property type="match status" value="1"/>
</dbReference>
<keyword evidence="7" id="KW-1185">Reference proteome</keyword>
<gene>
    <name evidence="6" type="ORF">AYL99_04640</name>
</gene>
<dbReference type="InterPro" id="IPR002068">
    <property type="entry name" value="A-crystallin/Hsp20_dom"/>
</dbReference>
<dbReference type="PROSITE" id="PS01031">
    <property type="entry name" value="SHSP"/>
    <property type="match status" value="1"/>
</dbReference>
<evidence type="ECO:0000256" key="4">
    <source>
        <dbReference type="SAM" id="MobiDB-lite"/>
    </source>
</evidence>
<organism evidence="6 7">
    <name type="scientific">Fonsecaea erecta</name>
    <dbReference type="NCBI Taxonomy" id="1367422"/>
    <lineage>
        <taxon>Eukaryota</taxon>
        <taxon>Fungi</taxon>
        <taxon>Dikarya</taxon>
        <taxon>Ascomycota</taxon>
        <taxon>Pezizomycotina</taxon>
        <taxon>Eurotiomycetes</taxon>
        <taxon>Chaetothyriomycetidae</taxon>
        <taxon>Chaetothyriales</taxon>
        <taxon>Herpotrichiellaceae</taxon>
        <taxon>Fonsecaea</taxon>
    </lineage>
</organism>
<accession>A0A178ZRM6</accession>
<protein>
    <recommendedName>
        <fullName evidence="5">SHSP domain-containing protein</fullName>
    </recommendedName>
</protein>
<dbReference type="Proteomes" id="UP000078343">
    <property type="component" value="Unassembled WGS sequence"/>
</dbReference>
<sequence length="276" mass="30796">MNGYKIMVDAGFLAVRHQARSATQSLMHSTRTTRIIPQASRIVKPTLPKTRNMSFLFPRIAFAPAHCGPTRRDFAPLLSLFDDSFNEVQKANRSARKQFNPRFDVKESNEAYTLEGELPGVEQKDLSIEFVDEHTLTIKGRTERTTESGTRPQAVEAEKKAAIEEAPMSETSSVKSHQPTVEDEEPANSSAAAAEDSSKTEVAAPAERQPTKAEEQQQSAPQQQYWITERSVGEFSRSFWFPHRVNQEAVKASLKNGLLSIVVPKAAPESRRITVE</sequence>
<dbReference type="OrthoDB" id="1431247at2759"/>
<dbReference type="AlphaFoldDB" id="A0A178ZRM6"/>
<evidence type="ECO:0000256" key="3">
    <source>
        <dbReference type="RuleBase" id="RU003616"/>
    </source>
</evidence>
<dbReference type="RefSeq" id="XP_018695804.1">
    <property type="nucleotide sequence ID" value="XM_018836154.1"/>
</dbReference>
<feature type="region of interest" description="Disordered" evidence="4">
    <location>
        <begin position="138"/>
        <end position="225"/>
    </location>
</feature>
<evidence type="ECO:0000259" key="5">
    <source>
        <dbReference type="PROSITE" id="PS01031"/>
    </source>
</evidence>
<evidence type="ECO:0000256" key="1">
    <source>
        <dbReference type="ARBA" id="ARBA00023016"/>
    </source>
</evidence>
<evidence type="ECO:0000256" key="2">
    <source>
        <dbReference type="PROSITE-ProRule" id="PRU00285"/>
    </source>
</evidence>
<dbReference type="InterPro" id="IPR008978">
    <property type="entry name" value="HSP20-like_chaperone"/>
</dbReference>
<dbReference type="STRING" id="1367422.A0A178ZRM6"/>
<dbReference type="SUPFAM" id="SSF49764">
    <property type="entry name" value="HSP20-like chaperones"/>
    <property type="match status" value="1"/>
</dbReference>